<dbReference type="GO" id="GO:0042597">
    <property type="term" value="C:periplasmic space"/>
    <property type="evidence" value="ECO:0007669"/>
    <property type="project" value="UniProtKB-SubCell"/>
</dbReference>
<gene>
    <name evidence="6" type="ORF">JD276_02400</name>
</gene>
<feature type="chain" id="PRO_5039261172" evidence="4">
    <location>
        <begin position="31"/>
        <end position="331"/>
    </location>
</feature>
<comment type="subcellular location">
    <subcellularLocation>
        <location evidence="1">Periplasm</location>
    </subcellularLocation>
</comment>
<comment type="similarity">
    <text evidence="2">Belongs to the bacterial solute-binding protein SsuA/TauA family.</text>
</comment>
<evidence type="ECO:0000256" key="1">
    <source>
        <dbReference type="ARBA" id="ARBA00004418"/>
    </source>
</evidence>
<evidence type="ECO:0000256" key="4">
    <source>
        <dbReference type="SAM" id="SignalP"/>
    </source>
</evidence>
<proteinExistence type="inferred from homology"/>
<keyword evidence="3 4" id="KW-0732">Signal</keyword>
<dbReference type="Gene3D" id="3.40.190.10">
    <property type="entry name" value="Periplasmic binding protein-like II"/>
    <property type="match status" value="2"/>
</dbReference>
<accession>A0A934Q6C8</accession>
<dbReference type="Proteomes" id="UP000608530">
    <property type="component" value="Unassembled WGS sequence"/>
</dbReference>
<sequence length="331" mass="34392">MKRLMTRRGIRAGAGLALALGLVGSLAACAGSGDDAGGDGSITLGFPGGIGPTDVPAILALESLAEEGVETDYIEFDSPDVQTQALLRGDVNVASMGPATVMSANIAKADIRMVANNNMNDLQIIVAPDVGSCEDLAGQPVAIHSEGSTSTAHLKRWYADECPDADEPEWLVISGSENRATALLEGQIMGTVVRLEDWIGVTGGESDQGKVLTSLSDTQSDLLTQTIAATQKTLDDDAEAVSAFLDALGEQFDAVNSDPQTFAEEAARILEGEPEKYASIYEELVAGGAFPDAVGLDPAAVEATIAFYQESGSIPEGELTVEDVADTEFAH</sequence>
<evidence type="ECO:0000313" key="6">
    <source>
        <dbReference type="EMBL" id="MBK0417886.1"/>
    </source>
</evidence>
<evidence type="ECO:0000256" key="2">
    <source>
        <dbReference type="ARBA" id="ARBA00010742"/>
    </source>
</evidence>
<evidence type="ECO:0000313" key="7">
    <source>
        <dbReference type="Proteomes" id="UP000608530"/>
    </source>
</evidence>
<feature type="signal peptide" evidence="4">
    <location>
        <begin position="1"/>
        <end position="30"/>
    </location>
</feature>
<organism evidence="6 7">
    <name type="scientific">Leucobacter chromiisoli</name>
    <dbReference type="NCBI Taxonomy" id="2796471"/>
    <lineage>
        <taxon>Bacteria</taxon>
        <taxon>Bacillati</taxon>
        <taxon>Actinomycetota</taxon>
        <taxon>Actinomycetes</taxon>
        <taxon>Micrococcales</taxon>
        <taxon>Microbacteriaceae</taxon>
        <taxon>Leucobacter</taxon>
    </lineage>
</organism>
<reference evidence="6" key="1">
    <citation type="submission" date="2020-12" db="EMBL/GenBank/DDBJ databases">
        <title>Leucobacter sp. CAS1, isolated from Chromium sludge.</title>
        <authorList>
            <person name="Xu Z."/>
        </authorList>
    </citation>
    <scope>NUCLEOTIDE SEQUENCE</scope>
    <source>
        <strain evidence="6">CSA1</strain>
    </source>
</reference>
<dbReference type="PANTHER" id="PTHR30024:SF47">
    <property type="entry name" value="TAURINE-BINDING PERIPLASMIC PROTEIN"/>
    <property type="match status" value="1"/>
</dbReference>
<dbReference type="SUPFAM" id="SSF53850">
    <property type="entry name" value="Periplasmic binding protein-like II"/>
    <property type="match status" value="1"/>
</dbReference>
<feature type="domain" description="SsuA/THI5-like" evidence="5">
    <location>
        <begin position="65"/>
        <end position="260"/>
    </location>
</feature>
<evidence type="ECO:0000259" key="5">
    <source>
        <dbReference type="Pfam" id="PF09084"/>
    </source>
</evidence>
<name>A0A934Q6C8_9MICO</name>
<comment type="caution">
    <text evidence="6">The sequence shown here is derived from an EMBL/GenBank/DDBJ whole genome shotgun (WGS) entry which is preliminary data.</text>
</comment>
<evidence type="ECO:0000256" key="3">
    <source>
        <dbReference type="ARBA" id="ARBA00022729"/>
    </source>
</evidence>
<dbReference type="PROSITE" id="PS51257">
    <property type="entry name" value="PROKAR_LIPOPROTEIN"/>
    <property type="match status" value="1"/>
</dbReference>
<protein>
    <submittedName>
        <fullName evidence="6">ABC transporter substrate-binding protein</fullName>
    </submittedName>
</protein>
<dbReference type="AlphaFoldDB" id="A0A934Q6C8"/>
<dbReference type="InterPro" id="IPR015168">
    <property type="entry name" value="SsuA/THI5"/>
</dbReference>
<dbReference type="EMBL" id="JAEHOH010000002">
    <property type="protein sequence ID" value="MBK0417886.1"/>
    <property type="molecule type" value="Genomic_DNA"/>
</dbReference>
<dbReference type="PANTHER" id="PTHR30024">
    <property type="entry name" value="ALIPHATIC SULFONATES-BINDING PROTEIN-RELATED"/>
    <property type="match status" value="1"/>
</dbReference>
<dbReference type="RefSeq" id="WP_200113568.1">
    <property type="nucleotide sequence ID" value="NZ_JAEHOH010000002.1"/>
</dbReference>
<dbReference type="Pfam" id="PF09084">
    <property type="entry name" value="NMT1"/>
    <property type="match status" value="1"/>
</dbReference>
<keyword evidence="7" id="KW-1185">Reference proteome</keyword>